<sequence length="278" mass="28198">MYRTTAPTLSRPAGARTLGLARVVRTRVAPDRSLADEFSLRHFTDLTSGYGVALRPEALASPGTTFTALTRSLHAGLEPLGPVELAIVAHATPDLDCRMAAATYLAEAVPGAPLSFSVSDVGRCAPFAALRIAADYAARHGFSRALVVIADQATLPYELGDDTGDRPVGDAGVALLLEPGGAPLSTVHTPGVSVADLPDAVAAGMASLVGPGVPVAVVAGAGVDPELVRHGGTVRSAPAGYPCTALWEGLADSLGRVVLVEHDVATGDLGMAAVGVTR</sequence>
<dbReference type="Gene3D" id="3.40.47.10">
    <property type="match status" value="1"/>
</dbReference>
<dbReference type="GO" id="GO:0016746">
    <property type="term" value="F:acyltransferase activity"/>
    <property type="evidence" value="ECO:0007669"/>
    <property type="project" value="InterPro"/>
</dbReference>
<evidence type="ECO:0000313" key="1">
    <source>
        <dbReference type="EMBL" id="ROP36146.1"/>
    </source>
</evidence>
<dbReference type="Proteomes" id="UP000268727">
    <property type="component" value="Unassembled WGS sequence"/>
</dbReference>
<protein>
    <recommendedName>
        <fullName evidence="3">3-oxoacyl-[acyl-carrier-protein] synthase-3</fullName>
    </recommendedName>
</protein>
<dbReference type="EMBL" id="RJKM01000001">
    <property type="protein sequence ID" value="ROP36146.1"/>
    <property type="molecule type" value="Genomic_DNA"/>
</dbReference>
<gene>
    <name evidence="1" type="ORF">EDD40_1408</name>
</gene>
<keyword evidence="2" id="KW-1185">Reference proteome</keyword>
<dbReference type="OrthoDB" id="3368027at2"/>
<comment type="caution">
    <text evidence="1">The sequence shown here is derived from an EMBL/GenBank/DDBJ whole genome shotgun (WGS) entry which is preliminary data.</text>
</comment>
<dbReference type="AlphaFoldDB" id="A0A3N1H184"/>
<organism evidence="1 2">
    <name type="scientific">Saccharothrix texasensis</name>
    <dbReference type="NCBI Taxonomy" id="103734"/>
    <lineage>
        <taxon>Bacteria</taxon>
        <taxon>Bacillati</taxon>
        <taxon>Actinomycetota</taxon>
        <taxon>Actinomycetes</taxon>
        <taxon>Pseudonocardiales</taxon>
        <taxon>Pseudonocardiaceae</taxon>
        <taxon>Saccharothrix</taxon>
    </lineage>
</organism>
<accession>A0A3N1H184</accession>
<name>A0A3N1H184_9PSEU</name>
<evidence type="ECO:0008006" key="3">
    <source>
        <dbReference type="Google" id="ProtNLM"/>
    </source>
</evidence>
<dbReference type="InterPro" id="IPR016039">
    <property type="entry name" value="Thiolase-like"/>
</dbReference>
<proteinExistence type="predicted"/>
<dbReference type="RefSeq" id="WP_123742181.1">
    <property type="nucleotide sequence ID" value="NZ_RJKM01000001.1"/>
</dbReference>
<evidence type="ECO:0000313" key="2">
    <source>
        <dbReference type="Proteomes" id="UP000268727"/>
    </source>
</evidence>
<reference evidence="1 2" key="1">
    <citation type="submission" date="2018-11" db="EMBL/GenBank/DDBJ databases">
        <title>Sequencing the genomes of 1000 actinobacteria strains.</title>
        <authorList>
            <person name="Klenk H.-P."/>
        </authorList>
    </citation>
    <scope>NUCLEOTIDE SEQUENCE [LARGE SCALE GENOMIC DNA]</scope>
    <source>
        <strain evidence="1 2">DSM 44231</strain>
    </source>
</reference>
<dbReference type="SUPFAM" id="SSF53901">
    <property type="entry name" value="Thiolase-like"/>
    <property type="match status" value="1"/>
</dbReference>